<dbReference type="PROSITE" id="PS51683">
    <property type="entry name" value="SAM_OMT_II"/>
    <property type="match status" value="1"/>
</dbReference>
<dbReference type="Gene3D" id="1.10.10.10">
    <property type="entry name" value="Winged helix-like DNA-binding domain superfamily/Winged helix DNA-binding domain"/>
    <property type="match status" value="1"/>
</dbReference>
<comment type="caution">
    <text evidence="7">The sequence shown here is derived from an EMBL/GenBank/DDBJ whole genome shotgun (WGS) entry which is preliminary data.</text>
</comment>
<dbReference type="InterPro" id="IPR029063">
    <property type="entry name" value="SAM-dependent_MTases_sf"/>
</dbReference>
<dbReference type="InterPro" id="IPR012967">
    <property type="entry name" value="COMT_dimerisation"/>
</dbReference>
<keyword evidence="2" id="KW-0808">Transferase</keyword>
<dbReference type="PANTHER" id="PTHR43712">
    <property type="entry name" value="PUTATIVE (AFU_ORTHOLOGUE AFUA_4G14580)-RELATED"/>
    <property type="match status" value="1"/>
</dbReference>
<dbReference type="Pfam" id="PF00891">
    <property type="entry name" value="Methyltransf_2"/>
    <property type="match status" value="1"/>
</dbReference>
<evidence type="ECO:0000256" key="2">
    <source>
        <dbReference type="ARBA" id="ARBA00022679"/>
    </source>
</evidence>
<dbReference type="Pfam" id="PF08100">
    <property type="entry name" value="Dimerisation"/>
    <property type="match status" value="1"/>
</dbReference>
<dbReference type="Gene3D" id="3.40.50.150">
    <property type="entry name" value="Vaccinia Virus protein VP39"/>
    <property type="match status" value="1"/>
</dbReference>
<dbReference type="InterPro" id="IPR036388">
    <property type="entry name" value="WH-like_DNA-bd_sf"/>
</dbReference>
<dbReference type="GO" id="GO:0046983">
    <property type="term" value="F:protein dimerization activity"/>
    <property type="evidence" value="ECO:0007669"/>
    <property type="project" value="InterPro"/>
</dbReference>
<dbReference type="Gene3D" id="1.10.287.1350">
    <property type="match status" value="1"/>
</dbReference>
<dbReference type="EMBL" id="JAAEDH010000002">
    <property type="protein sequence ID" value="MBR0654030.1"/>
    <property type="molecule type" value="Genomic_DNA"/>
</dbReference>
<reference evidence="7" key="2">
    <citation type="journal article" date="2021" name="Syst. Appl. Microbiol.">
        <title>Roseomonas hellenica sp. nov., isolated from roots of wild-growing Alkanna tinctoria.</title>
        <authorList>
            <person name="Rat A."/>
            <person name="Naranjo H.D."/>
            <person name="Lebbe L."/>
            <person name="Cnockaert M."/>
            <person name="Krigas N."/>
            <person name="Grigoriadou K."/>
            <person name="Maloupa E."/>
            <person name="Willems A."/>
        </authorList>
    </citation>
    <scope>NUCLEOTIDE SEQUENCE</scope>
    <source>
        <strain evidence="7">LMG 28251</strain>
    </source>
</reference>
<evidence type="ECO:0000259" key="5">
    <source>
        <dbReference type="Pfam" id="PF00891"/>
    </source>
</evidence>
<evidence type="ECO:0000256" key="1">
    <source>
        <dbReference type="ARBA" id="ARBA00022603"/>
    </source>
</evidence>
<dbReference type="Proteomes" id="UP001196068">
    <property type="component" value="Unassembled WGS sequence"/>
</dbReference>
<feature type="domain" description="O-methyltransferase dimerisation" evidence="6">
    <location>
        <begin position="47"/>
        <end position="108"/>
    </location>
</feature>
<accession>A0AAF1KI17</accession>
<keyword evidence="1 7" id="KW-0489">Methyltransferase</keyword>
<dbReference type="GO" id="GO:0032259">
    <property type="term" value="P:methylation"/>
    <property type="evidence" value="ECO:0007669"/>
    <property type="project" value="UniProtKB-KW"/>
</dbReference>
<sequence length="376" mass="39335">MEESATLRDRFLAWRDRVVARPGFRQAVARFPLTRGVARAQARGLFDLIAGFVYSQVMLASVRLGLFDLLAAGPLATAEIARRVDLPEDAAEQLLSAGAALGLYGQRSGGRWGLGLRGAVMVGNAALAGMVEHHAMLYADLTDPVAMLRGARGGQSLAGYWAYAQSETPGALGKNKVAAYSGLMAASQPLVAAEVLDALDIRRFACLLDVGGGEGAFLIAAAARAPALRLMLFDLPGVAERARARFAAAGLAARTSTFGGDFRADALPEGADAISLVRVIHDHDDAAVRLILAAAHRALPPGGTLILAEPMAGTRGAEAMGDAYFGFYLRAMGSGRPRRAAELLAMLRDAGFVSGRQITTATPLVTGLLVAEKLKA</sequence>
<evidence type="ECO:0000256" key="4">
    <source>
        <dbReference type="PIRSR" id="PIRSR005739-1"/>
    </source>
</evidence>
<dbReference type="InterPro" id="IPR016461">
    <property type="entry name" value="COMT-like"/>
</dbReference>
<evidence type="ECO:0000256" key="3">
    <source>
        <dbReference type="ARBA" id="ARBA00022691"/>
    </source>
</evidence>
<protein>
    <submittedName>
        <fullName evidence="7">Methyltransferase domain-containing protein</fullName>
    </submittedName>
</protein>
<dbReference type="InterPro" id="IPR001077">
    <property type="entry name" value="COMT_C"/>
</dbReference>
<dbReference type="PIRSF" id="PIRSF005739">
    <property type="entry name" value="O-mtase"/>
    <property type="match status" value="1"/>
</dbReference>
<feature type="active site" description="Proton acceptor" evidence="4">
    <location>
        <position position="281"/>
    </location>
</feature>
<gene>
    <name evidence="7" type="ORF">GXW79_02945</name>
</gene>
<organism evidence="7 8">
    <name type="scientific">Plastoroseomonas arctica</name>
    <dbReference type="NCBI Taxonomy" id="1509237"/>
    <lineage>
        <taxon>Bacteria</taxon>
        <taxon>Pseudomonadati</taxon>
        <taxon>Pseudomonadota</taxon>
        <taxon>Alphaproteobacteria</taxon>
        <taxon>Acetobacterales</taxon>
        <taxon>Acetobacteraceae</taxon>
        <taxon>Plastoroseomonas</taxon>
    </lineage>
</organism>
<evidence type="ECO:0000313" key="7">
    <source>
        <dbReference type="EMBL" id="MBR0654030.1"/>
    </source>
</evidence>
<dbReference type="PANTHER" id="PTHR43712:SF2">
    <property type="entry name" value="O-METHYLTRANSFERASE CICE"/>
    <property type="match status" value="1"/>
</dbReference>
<dbReference type="GO" id="GO:0008171">
    <property type="term" value="F:O-methyltransferase activity"/>
    <property type="evidence" value="ECO:0007669"/>
    <property type="project" value="InterPro"/>
</dbReference>
<keyword evidence="3" id="KW-0949">S-adenosyl-L-methionine</keyword>
<dbReference type="InterPro" id="IPR036390">
    <property type="entry name" value="WH_DNA-bd_sf"/>
</dbReference>
<keyword evidence="8" id="KW-1185">Reference proteome</keyword>
<dbReference type="SUPFAM" id="SSF53335">
    <property type="entry name" value="S-adenosyl-L-methionine-dependent methyltransferases"/>
    <property type="match status" value="1"/>
</dbReference>
<dbReference type="AlphaFoldDB" id="A0AAF1KI17"/>
<proteinExistence type="predicted"/>
<dbReference type="SUPFAM" id="SSF46785">
    <property type="entry name" value="Winged helix' DNA-binding domain"/>
    <property type="match status" value="1"/>
</dbReference>
<name>A0AAF1KI17_9PROT</name>
<evidence type="ECO:0000259" key="6">
    <source>
        <dbReference type="Pfam" id="PF08100"/>
    </source>
</evidence>
<evidence type="ECO:0000313" key="8">
    <source>
        <dbReference type="Proteomes" id="UP001196068"/>
    </source>
</evidence>
<feature type="domain" description="O-methyltransferase C-terminal" evidence="5">
    <location>
        <begin position="175"/>
        <end position="352"/>
    </location>
</feature>
<reference evidence="7" key="1">
    <citation type="submission" date="2020-01" db="EMBL/GenBank/DDBJ databases">
        <authorList>
            <person name="Rat A."/>
        </authorList>
    </citation>
    <scope>NUCLEOTIDE SEQUENCE</scope>
    <source>
        <strain evidence="7">LMG 28251</strain>
    </source>
</reference>